<feature type="transmembrane region" description="Helical" evidence="2">
    <location>
        <begin position="549"/>
        <end position="569"/>
    </location>
</feature>
<gene>
    <name evidence="3" type="ORF">NW762_008158</name>
</gene>
<keyword evidence="2" id="KW-0812">Transmembrane</keyword>
<feature type="transmembrane region" description="Helical" evidence="2">
    <location>
        <begin position="754"/>
        <end position="771"/>
    </location>
</feature>
<dbReference type="Pfam" id="PF11915">
    <property type="entry name" value="DUF3433"/>
    <property type="match status" value="2"/>
</dbReference>
<reference evidence="3" key="1">
    <citation type="submission" date="2022-09" db="EMBL/GenBank/DDBJ databases">
        <title>Fusarium specimens isolated from Avocado Roots.</title>
        <authorList>
            <person name="Stajich J."/>
            <person name="Roper C."/>
            <person name="Heimlech-Rivalta G."/>
        </authorList>
    </citation>
    <scope>NUCLEOTIDE SEQUENCE</scope>
    <source>
        <strain evidence="3">CF00136</strain>
    </source>
</reference>
<dbReference type="EMBL" id="JAOQAZ010000016">
    <property type="protein sequence ID" value="KAJ4258021.1"/>
    <property type="molecule type" value="Genomic_DNA"/>
</dbReference>
<keyword evidence="2" id="KW-0472">Membrane</keyword>
<evidence type="ECO:0000313" key="4">
    <source>
        <dbReference type="Proteomes" id="UP001152049"/>
    </source>
</evidence>
<dbReference type="PANTHER" id="PTHR37544:SF1">
    <property type="entry name" value="PHOSPHORIBOSYLAMINOIMIDAZOLE-SUCCINOCARBOXAMIDE SYNTHASE"/>
    <property type="match status" value="1"/>
</dbReference>
<dbReference type="PANTHER" id="PTHR37544">
    <property type="entry name" value="SPRAY-RELATED"/>
    <property type="match status" value="1"/>
</dbReference>
<feature type="transmembrane region" description="Helical" evidence="2">
    <location>
        <begin position="1179"/>
        <end position="1199"/>
    </location>
</feature>
<protein>
    <submittedName>
        <fullName evidence="3">Uncharacterized protein</fullName>
    </submittedName>
</protein>
<proteinExistence type="predicted"/>
<evidence type="ECO:0000313" key="3">
    <source>
        <dbReference type="EMBL" id="KAJ4258021.1"/>
    </source>
</evidence>
<accession>A0A9W8VDF4</accession>
<feature type="transmembrane region" description="Helical" evidence="2">
    <location>
        <begin position="93"/>
        <end position="109"/>
    </location>
</feature>
<feature type="transmembrane region" description="Helical" evidence="2">
    <location>
        <begin position="667"/>
        <end position="687"/>
    </location>
</feature>
<keyword evidence="2" id="KW-1133">Transmembrane helix</keyword>
<comment type="caution">
    <text evidence="3">The sequence shown here is derived from an EMBL/GenBank/DDBJ whole genome shotgun (WGS) entry which is preliminary data.</text>
</comment>
<sequence>MVSSNSQRQGMPLMAQQNCLEDDRLHDKTPQAEVSTPDLGKQASIRPPFWLTRYALIMFFFILIAFAAALIALDRVATAQNGLPLSVSSSEYSWTYGPTAVLVVVLSLWRRIDYYYKSAQPWRELQSGPVPTSNSLLLDYLSPFQLQSMFQALKSGHYQVAATILSFFLLKGIILVSTTLFIVQPSIHSKSFDIAYQDSFDAANAWNSPPYHPRELYNMNPLFTGGSEQWLWTYLARLNNAVANDTTWNPQNGLVTQRFGPKSTLNLTSLEAPVDVFIPKVTCEDAPLNVTYARPYYEKPLYRWNSSTCSTGVHEAALCPDHKLSMNARVCDKKPWAYTMHRVDCTKGVATDDKTGYYGFPPKTEDLDIRYAITAAHNDVDQTRINRTKLLNYSTSICKIDYGIVSAAATHDLLSGDATLPSTALDNQGKLLPNFTSLSLAEMLMTSLDASGSALVVDKNIPISSQYNGEGPWLEWKAEETLFQLMTVKLGREFRSDIFLRPSMLEKTSTAVLKGLLNEFARESLLVDGETTSTAEGLFSESRLHIKPVVVWVMVAGFLILAVICLLMVRPASTESWIPAICGSIAGHAALLVKSQPLQEILRDTGHFSEKELNQKLDGMHFTTTNNPNKVEGFCIEITDKFPTLDKVSSEESLAKRKAWLPITGRLWFVIATLASPILVIGILELLQQLSDQRNGLVDMDQTDSTAVSYVVRISSTMVAFVVATMFNSVDFTIVTFSPYSTLRSRGVRADKSILFHLLSVSPFLVLFKSLRLGHLGAAASNISSLVGEFLTIIVSGLWILTGSISVEHASSAMVGNWTNSWDGGAANDSGAAMTLNLTRFGGANTSTGIWQDLVLPDVSLPSNTSASGSLPQTFNYTYTLGALRPLLNCAAIPKENLRSDLTIEQVAFRTGSEATSETNYHNNITAHFPITSECIGSKLDHMINYTLSTTIETSGTYNNSVWIGYYYDLNTTENARTSEMACPSVGILFGQVTANDTSKWDLAGLVCSQGIEQVPMNITYKSDPALRQIDAKNEPRVARDKAWRWQTSTTNSDTYSFKLKRFFEDNLAPFPGNKTEEYYDSFFSQLLLGPHGRKREQLAGYNNVDSLTQAVEMDYSEYMRNVIDLNFRARKNSTHDELISASGEASSSSEKPSSASIETTGTASGYITRLGIHSTSKLIPQILLAVMAAFGLAGYFLVRLKGILPRNSCNLASTMAFLAGSQLCNPDSGIIPQGAEFMSDDQLKQAFNGWTFSSGWWQSEETSMDRSNGAAYVGFTLSKPPGAAISVKEMTGRRFGVDVGRANVSKL</sequence>
<feature type="transmembrane region" description="Helical" evidence="2">
    <location>
        <begin position="708"/>
        <end position="734"/>
    </location>
</feature>
<feature type="transmembrane region" description="Helical" evidence="2">
    <location>
        <begin position="54"/>
        <end position="73"/>
    </location>
</feature>
<evidence type="ECO:0000256" key="2">
    <source>
        <dbReference type="SAM" id="Phobius"/>
    </source>
</evidence>
<keyword evidence="4" id="KW-1185">Reference proteome</keyword>
<organism evidence="3 4">
    <name type="scientific">Fusarium torreyae</name>
    <dbReference type="NCBI Taxonomy" id="1237075"/>
    <lineage>
        <taxon>Eukaryota</taxon>
        <taxon>Fungi</taxon>
        <taxon>Dikarya</taxon>
        <taxon>Ascomycota</taxon>
        <taxon>Pezizomycotina</taxon>
        <taxon>Sordariomycetes</taxon>
        <taxon>Hypocreomycetidae</taxon>
        <taxon>Hypocreales</taxon>
        <taxon>Nectriaceae</taxon>
        <taxon>Fusarium</taxon>
    </lineage>
</organism>
<dbReference type="Proteomes" id="UP001152049">
    <property type="component" value="Unassembled WGS sequence"/>
</dbReference>
<feature type="compositionally biased region" description="Low complexity" evidence="1">
    <location>
        <begin position="1141"/>
        <end position="1159"/>
    </location>
</feature>
<dbReference type="InterPro" id="IPR021840">
    <property type="entry name" value="DUF3433"/>
</dbReference>
<evidence type="ECO:0000256" key="1">
    <source>
        <dbReference type="SAM" id="MobiDB-lite"/>
    </source>
</evidence>
<name>A0A9W8VDF4_9HYPO</name>
<dbReference type="OrthoDB" id="5332281at2759"/>
<feature type="region of interest" description="Disordered" evidence="1">
    <location>
        <begin position="1139"/>
        <end position="1159"/>
    </location>
</feature>
<feature type="transmembrane region" description="Helical" evidence="2">
    <location>
        <begin position="158"/>
        <end position="183"/>
    </location>
</feature>